<evidence type="ECO:0000259" key="1">
    <source>
        <dbReference type="Pfam" id="PF01370"/>
    </source>
</evidence>
<dbReference type="STRING" id="573413.Spirs_0200"/>
<dbReference type="RefSeq" id="WP_013252821.1">
    <property type="nucleotide sequence ID" value="NC_014364.1"/>
</dbReference>
<dbReference type="InterPro" id="IPR001509">
    <property type="entry name" value="Epimerase_deHydtase"/>
</dbReference>
<dbReference type="KEGG" id="ssm:Spirs_0200"/>
<dbReference type="Pfam" id="PF01370">
    <property type="entry name" value="Epimerase"/>
    <property type="match status" value="1"/>
</dbReference>
<sequence length="350" mass="38722">MSYLKRERLPEYIESEEELDDLMSLPSKQLIDFQKNLEGDLIILGVGGKIGVQLALAAKKASIAAAVPRRIIGVSRFSNPEKRTQLEEKGIETISCDLSDPVAVKQLPDAKNVVFMVGRKFGTCGSEEETWAMNTLVPDYVSRRYANSAIVVYSTGNVYGLVPVNCGGSIEADTLHPQGEYAISALGRERIFQYYSKKNETPISILRLNYAIDLRYGVLREIGEKVKNQEVIDLSMGNVNVIWQGDVINQTLLSFAHCTSPANIINITGPETVSIRYVAGRFSRLFNKPLRLEGEESGTALLNNASYAASLFGYPHVSLLTMVKWIAHWLEIGGTSLDKPTHFASRNGIF</sequence>
<evidence type="ECO:0000313" key="3">
    <source>
        <dbReference type="Proteomes" id="UP000002318"/>
    </source>
</evidence>
<dbReference type="Proteomes" id="UP000002318">
    <property type="component" value="Chromosome"/>
</dbReference>
<reference evidence="2 3" key="1">
    <citation type="journal article" date="2010" name="Stand. Genomic Sci.">
        <title>Complete genome sequence of Spirochaeta smaragdinae type strain (SEBR 4228).</title>
        <authorList>
            <person name="Mavromatis K."/>
            <person name="Yasawong M."/>
            <person name="Chertkov O."/>
            <person name="Lapidus A."/>
            <person name="Lucas S."/>
            <person name="Nolan M."/>
            <person name="Del Rio T.G."/>
            <person name="Tice H."/>
            <person name="Cheng J.F."/>
            <person name="Pitluck S."/>
            <person name="Liolios K."/>
            <person name="Ivanova N."/>
            <person name="Tapia R."/>
            <person name="Han C."/>
            <person name="Bruce D."/>
            <person name="Goodwin L."/>
            <person name="Pati A."/>
            <person name="Chen A."/>
            <person name="Palaniappan K."/>
            <person name="Land M."/>
            <person name="Hauser L."/>
            <person name="Chang Y.J."/>
            <person name="Jeffries C.D."/>
            <person name="Detter J.C."/>
            <person name="Rohde M."/>
            <person name="Brambilla E."/>
            <person name="Spring S."/>
            <person name="Goker M."/>
            <person name="Sikorski J."/>
            <person name="Woyke T."/>
            <person name="Bristow J."/>
            <person name="Eisen J.A."/>
            <person name="Markowitz V."/>
            <person name="Hugenholtz P."/>
            <person name="Klenk H.P."/>
            <person name="Kyrpides N.C."/>
        </authorList>
    </citation>
    <scope>NUCLEOTIDE SEQUENCE [LARGE SCALE GENOMIC DNA]</scope>
    <source>
        <strain evidence="3">DSM 11293 / JCM 15392 / SEBR 4228</strain>
    </source>
</reference>
<protein>
    <submittedName>
        <fullName evidence="2">NAD-dependent epimerase/dehydratase</fullName>
    </submittedName>
</protein>
<name>E1RA66_SEDSS</name>
<dbReference type="AlphaFoldDB" id="E1RA66"/>
<dbReference type="Gene3D" id="3.40.50.720">
    <property type="entry name" value="NAD(P)-binding Rossmann-like Domain"/>
    <property type="match status" value="1"/>
</dbReference>
<proteinExistence type="predicted"/>
<organism evidence="2 3">
    <name type="scientific">Sediminispirochaeta smaragdinae (strain DSM 11293 / JCM 15392 / SEBR 4228)</name>
    <name type="common">Spirochaeta smaragdinae</name>
    <dbReference type="NCBI Taxonomy" id="573413"/>
    <lineage>
        <taxon>Bacteria</taxon>
        <taxon>Pseudomonadati</taxon>
        <taxon>Spirochaetota</taxon>
        <taxon>Spirochaetia</taxon>
        <taxon>Spirochaetales</taxon>
        <taxon>Spirochaetaceae</taxon>
        <taxon>Sediminispirochaeta</taxon>
    </lineage>
</organism>
<dbReference type="EMBL" id="CP002116">
    <property type="protein sequence ID" value="ADK79357.1"/>
    <property type="molecule type" value="Genomic_DNA"/>
</dbReference>
<feature type="domain" description="NAD-dependent epimerase/dehydratase" evidence="1">
    <location>
        <begin position="42"/>
        <end position="208"/>
    </location>
</feature>
<keyword evidence="3" id="KW-1185">Reference proteome</keyword>
<dbReference type="HOGENOM" id="CLU_820969_0_0_12"/>
<evidence type="ECO:0000313" key="2">
    <source>
        <dbReference type="EMBL" id="ADK79357.1"/>
    </source>
</evidence>
<accession>E1RA66</accession>
<dbReference type="SUPFAM" id="SSF51735">
    <property type="entry name" value="NAD(P)-binding Rossmann-fold domains"/>
    <property type="match status" value="1"/>
</dbReference>
<dbReference type="InterPro" id="IPR036291">
    <property type="entry name" value="NAD(P)-bd_dom_sf"/>
</dbReference>
<dbReference type="eggNOG" id="COG0451">
    <property type="taxonomic scope" value="Bacteria"/>
</dbReference>
<gene>
    <name evidence="2" type="ordered locus">Spirs_0200</name>
</gene>